<dbReference type="InterPro" id="IPR036097">
    <property type="entry name" value="HisK_dim/P_sf"/>
</dbReference>
<evidence type="ECO:0000259" key="15">
    <source>
        <dbReference type="PROSITE" id="PS50109"/>
    </source>
</evidence>
<dbReference type="AlphaFoldDB" id="A0A4D7YQ81"/>
<keyword evidence="5" id="KW-0997">Cell inner membrane</keyword>
<dbReference type="InterPro" id="IPR003594">
    <property type="entry name" value="HATPase_dom"/>
</dbReference>
<dbReference type="SUPFAM" id="SSF47384">
    <property type="entry name" value="Homodimeric domain of signal transducing histidine kinase"/>
    <property type="match status" value="1"/>
</dbReference>
<dbReference type="InterPro" id="IPR005467">
    <property type="entry name" value="His_kinase_dom"/>
</dbReference>
<evidence type="ECO:0000313" key="18">
    <source>
        <dbReference type="Proteomes" id="UP000298649"/>
    </source>
</evidence>
<dbReference type="Pfam" id="PF02518">
    <property type="entry name" value="HATPase_c"/>
    <property type="match status" value="1"/>
</dbReference>
<evidence type="ECO:0000256" key="11">
    <source>
        <dbReference type="ARBA" id="ARBA00022840"/>
    </source>
</evidence>
<dbReference type="SMART" id="SM00304">
    <property type="entry name" value="HAMP"/>
    <property type="match status" value="1"/>
</dbReference>
<evidence type="ECO:0000256" key="10">
    <source>
        <dbReference type="ARBA" id="ARBA00022777"/>
    </source>
</evidence>
<evidence type="ECO:0000256" key="2">
    <source>
        <dbReference type="ARBA" id="ARBA00004429"/>
    </source>
</evidence>
<keyword evidence="11" id="KW-0067">ATP-binding</keyword>
<evidence type="ECO:0000256" key="3">
    <source>
        <dbReference type="ARBA" id="ARBA00012438"/>
    </source>
</evidence>
<dbReference type="PRINTS" id="PR00344">
    <property type="entry name" value="BCTRLSENSOR"/>
</dbReference>
<gene>
    <name evidence="17" type="ORF">CFBP7129_21610</name>
</gene>
<comment type="subcellular location">
    <subcellularLocation>
        <location evidence="2">Cell inner membrane</location>
        <topology evidence="2">Multi-pass membrane protein</topology>
    </subcellularLocation>
</comment>
<dbReference type="PROSITE" id="PS50109">
    <property type="entry name" value="HIS_KIN"/>
    <property type="match status" value="1"/>
</dbReference>
<keyword evidence="14" id="KW-0472">Membrane</keyword>
<dbReference type="CDD" id="cd00082">
    <property type="entry name" value="HisKA"/>
    <property type="match status" value="1"/>
</dbReference>
<dbReference type="InterPro" id="IPR003661">
    <property type="entry name" value="HisK_dim/P_dom"/>
</dbReference>
<feature type="domain" description="HAMP" evidence="16">
    <location>
        <begin position="179"/>
        <end position="232"/>
    </location>
</feature>
<dbReference type="SUPFAM" id="SSF55874">
    <property type="entry name" value="ATPase domain of HSP90 chaperone/DNA topoisomerase II/histidine kinase"/>
    <property type="match status" value="1"/>
</dbReference>
<evidence type="ECO:0000256" key="12">
    <source>
        <dbReference type="ARBA" id="ARBA00022989"/>
    </source>
</evidence>
<protein>
    <recommendedName>
        <fullName evidence="3">histidine kinase</fullName>
        <ecNumber evidence="3">2.7.13.3</ecNumber>
    </recommendedName>
</protein>
<reference evidence="17 18" key="1">
    <citation type="submission" date="2019-04" db="EMBL/GenBank/DDBJ databases">
        <title>Complete genome sequence of Agrobacterium tumefaciens CFBP7129.</title>
        <authorList>
            <person name="Haryono M."/>
            <person name="Lin Y.-C."/>
            <person name="Lai E.-M."/>
            <person name="Kuo C.-H."/>
        </authorList>
    </citation>
    <scope>NUCLEOTIDE SEQUENCE [LARGE SCALE GENOMIC DNA]</scope>
    <source>
        <strain evidence="17 18">CFBP7129</strain>
    </source>
</reference>
<sequence length="455" mass="49774">MKGLRTASIRQQLFFLAILLVVLVSAVAAVSEPFIYGRHDKGIEIGLFSGRVEMVLEQFSRSRTVEQEDEALRFSERLGVSARRAPLSEASMSYQPETPTNEVVLRVKELINDGILTSLKNAVSLQSKPSVLVVKAGDNRALSFEMPQFPSSVWLAPAVASGFLKIVIPLILLAYVGSWLITDPLVRFAAAAQRVSMDDHSGEPFKAEGASEIRSLATSLNVMQSRIQTMLRDRTRVLRAISHDLRTPLTRLRMRIDRSNEPELKELMLADVSALSSLIDASLLFLDNKFEPFRNVDLSSLLQTITNDFADTGVNVHFSGPRRLTYICMPQGLTRAISNLVDNASRYAGQIEIELLRDKNGGVTIRVSDDGPGLPDDLKLKVLEPFFKGDEARQSGGKGGGFGLGLTIAQGIVTTGHKGEFLLLDRDPSGLVVEMRLPPVNSTELAANQGGSPSF</sequence>
<dbReference type="PROSITE" id="PS50885">
    <property type="entry name" value="HAMP"/>
    <property type="match status" value="1"/>
</dbReference>
<dbReference type="Gene3D" id="3.30.565.10">
    <property type="entry name" value="Histidine kinase-like ATPase, C-terminal domain"/>
    <property type="match status" value="1"/>
</dbReference>
<dbReference type="GO" id="GO:0005886">
    <property type="term" value="C:plasma membrane"/>
    <property type="evidence" value="ECO:0007669"/>
    <property type="project" value="UniProtKB-SubCell"/>
</dbReference>
<evidence type="ECO:0000256" key="14">
    <source>
        <dbReference type="ARBA" id="ARBA00023136"/>
    </source>
</evidence>
<dbReference type="PANTHER" id="PTHR44936:SF5">
    <property type="entry name" value="SENSOR HISTIDINE KINASE ENVZ"/>
    <property type="match status" value="1"/>
</dbReference>
<proteinExistence type="predicted"/>
<keyword evidence="13" id="KW-0902">Two-component regulatory system</keyword>
<dbReference type="Pfam" id="PF00672">
    <property type="entry name" value="HAMP"/>
    <property type="match status" value="1"/>
</dbReference>
<evidence type="ECO:0000256" key="6">
    <source>
        <dbReference type="ARBA" id="ARBA00022553"/>
    </source>
</evidence>
<keyword evidence="12" id="KW-1133">Transmembrane helix</keyword>
<dbReference type="EC" id="2.7.13.3" evidence="3"/>
<dbReference type="GO" id="GO:0005524">
    <property type="term" value="F:ATP binding"/>
    <property type="evidence" value="ECO:0007669"/>
    <property type="project" value="UniProtKB-KW"/>
</dbReference>
<keyword evidence="4" id="KW-1003">Cell membrane</keyword>
<keyword evidence="10" id="KW-0418">Kinase</keyword>
<keyword evidence="9" id="KW-0547">Nucleotide-binding</keyword>
<dbReference type="PANTHER" id="PTHR44936">
    <property type="entry name" value="SENSOR PROTEIN CREC"/>
    <property type="match status" value="1"/>
</dbReference>
<keyword evidence="8" id="KW-0812">Transmembrane</keyword>
<evidence type="ECO:0000256" key="4">
    <source>
        <dbReference type="ARBA" id="ARBA00022475"/>
    </source>
</evidence>
<dbReference type="InterPro" id="IPR003660">
    <property type="entry name" value="HAMP_dom"/>
</dbReference>
<evidence type="ECO:0000256" key="9">
    <source>
        <dbReference type="ARBA" id="ARBA00022741"/>
    </source>
</evidence>
<dbReference type="SUPFAM" id="SSF158472">
    <property type="entry name" value="HAMP domain-like"/>
    <property type="match status" value="1"/>
</dbReference>
<keyword evidence="6" id="KW-0597">Phosphoprotein</keyword>
<dbReference type="InterPro" id="IPR036890">
    <property type="entry name" value="HATPase_C_sf"/>
</dbReference>
<evidence type="ECO:0000256" key="13">
    <source>
        <dbReference type="ARBA" id="ARBA00023012"/>
    </source>
</evidence>
<dbReference type="Gene3D" id="1.10.287.130">
    <property type="match status" value="1"/>
</dbReference>
<organism evidence="17 18">
    <name type="scientific">Agrobacterium tumefaciens</name>
    <dbReference type="NCBI Taxonomy" id="358"/>
    <lineage>
        <taxon>Bacteria</taxon>
        <taxon>Pseudomonadati</taxon>
        <taxon>Pseudomonadota</taxon>
        <taxon>Alphaproteobacteria</taxon>
        <taxon>Hyphomicrobiales</taxon>
        <taxon>Rhizobiaceae</taxon>
        <taxon>Rhizobium/Agrobacterium group</taxon>
        <taxon>Agrobacterium</taxon>
        <taxon>Agrobacterium tumefaciens complex</taxon>
    </lineage>
</organism>
<evidence type="ECO:0000256" key="5">
    <source>
        <dbReference type="ARBA" id="ARBA00022519"/>
    </source>
</evidence>
<dbReference type="GO" id="GO:0000155">
    <property type="term" value="F:phosphorelay sensor kinase activity"/>
    <property type="evidence" value="ECO:0007669"/>
    <property type="project" value="InterPro"/>
</dbReference>
<evidence type="ECO:0000259" key="16">
    <source>
        <dbReference type="PROSITE" id="PS50885"/>
    </source>
</evidence>
<dbReference type="Proteomes" id="UP000298649">
    <property type="component" value="Chromosome linear"/>
</dbReference>
<evidence type="ECO:0000313" key="17">
    <source>
        <dbReference type="EMBL" id="QCL96768.1"/>
    </source>
</evidence>
<name>A0A4D7YQ81_AGRTU</name>
<evidence type="ECO:0000256" key="8">
    <source>
        <dbReference type="ARBA" id="ARBA00022692"/>
    </source>
</evidence>
<dbReference type="InterPro" id="IPR004358">
    <property type="entry name" value="Sig_transdc_His_kin-like_C"/>
</dbReference>
<dbReference type="RefSeq" id="WP_045021427.1">
    <property type="nucleotide sequence ID" value="NZ_CP039923.1"/>
</dbReference>
<dbReference type="SMART" id="SM00387">
    <property type="entry name" value="HATPase_c"/>
    <property type="match status" value="1"/>
</dbReference>
<keyword evidence="7" id="KW-0808">Transferase</keyword>
<comment type="catalytic activity">
    <reaction evidence="1">
        <text>ATP + protein L-histidine = ADP + protein N-phospho-L-histidine.</text>
        <dbReference type="EC" id="2.7.13.3"/>
    </reaction>
</comment>
<dbReference type="InterPro" id="IPR050980">
    <property type="entry name" value="2C_sensor_his_kinase"/>
</dbReference>
<accession>A0A4D7YQ81</accession>
<dbReference type="EMBL" id="CP039923">
    <property type="protein sequence ID" value="QCL96768.1"/>
    <property type="molecule type" value="Genomic_DNA"/>
</dbReference>
<evidence type="ECO:0000256" key="7">
    <source>
        <dbReference type="ARBA" id="ARBA00022679"/>
    </source>
</evidence>
<evidence type="ECO:0000256" key="1">
    <source>
        <dbReference type="ARBA" id="ARBA00000085"/>
    </source>
</evidence>
<feature type="domain" description="Histidine kinase" evidence="15">
    <location>
        <begin position="240"/>
        <end position="441"/>
    </location>
</feature>